<sequence>MRPGRLVLHATTVVDVLTGQLQPDVDITIDGDRITAITPAAQSITDERADHVDAAGTFAVPGFCDMHAHAIGGRHDPEPTLRLMMSAGVTSFRQMSGSRRLLAQRAEGRLSLPIDGAKPLAMPGDILVGVNAGTDRAAIREVRRQADSGADFIKVAMVTPSVFDDVTAEATRLGIAVAGHLPAGTDLRGASARAMRSIEHLGPGPSVIAACCTDEDDVRRDINSEGAHRIPSLPPALQRVMSPISSRIIERLVINPLLIGGARDASRIAAADNTFDAGRARTLARQFVADETWHCPTLIRLRTQQYADDPVYGTDPDLRYMSTGAIRRWRSAARRYAARPTDVREVYRAHYDRQLAMVAIFDQEGVPMLAGSDAGGAGWEVPGYALHREFDQLAAAGLAPLRILQMVTSNAARFLGRNATMGVVAPGRKADLVLLAADPTQDVSHLHQIVAVAHGGQYLPARRLAALAESVITAGGAH</sequence>
<proteinExistence type="predicted"/>
<comment type="caution">
    <text evidence="2">The sequence shown here is derived from an EMBL/GenBank/DDBJ whole genome shotgun (WGS) entry which is preliminary data.</text>
</comment>
<dbReference type="Gene3D" id="3.40.50.10910">
    <property type="entry name" value="Amidohydrolase"/>
    <property type="match status" value="1"/>
</dbReference>
<accession>A0A4R5X5H8</accession>
<dbReference type="Pfam" id="PF01979">
    <property type="entry name" value="Amidohydro_1"/>
    <property type="match status" value="1"/>
</dbReference>
<dbReference type="InterPro" id="IPR051781">
    <property type="entry name" value="Metallo-dep_Hydrolase"/>
</dbReference>
<dbReference type="Gene3D" id="2.30.40.10">
    <property type="entry name" value="Urease, subunit C, domain 1"/>
    <property type="match status" value="2"/>
</dbReference>
<evidence type="ECO:0000259" key="1">
    <source>
        <dbReference type="Pfam" id="PF01979"/>
    </source>
</evidence>
<protein>
    <recommendedName>
        <fullName evidence="1">Amidohydrolase-related domain-containing protein</fullName>
    </recommendedName>
</protein>
<dbReference type="PANTHER" id="PTHR43135:SF3">
    <property type="entry name" value="ALPHA-D-RIBOSE 1-METHYLPHOSPHONATE 5-TRIPHOSPHATE DIPHOSPHATASE"/>
    <property type="match status" value="1"/>
</dbReference>
<dbReference type="InterPro" id="IPR011059">
    <property type="entry name" value="Metal-dep_hydrolase_composite"/>
</dbReference>
<dbReference type="SUPFAM" id="SSF51556">
    <property type="entry name" value="Metallo-dependent hydrolases"/>
    <property type="match status" value="1"/>
</dbReference>
<gene>
    <name evidence="2" type="ORF">EUA04_16500</name>
</gene>
<organism evidence="2 3">
    <name type="scientific">Mycolicibacterium obuense</name>
    <dbReference type="NCBI Taxonomy" id="1807"/>
    <lineage>
        <taxon>Bacteria</taxon>
        <taxon>Bacillati</taxon>
        <taxon>Actinomycetota</taxon>
        <taxon>Actinomycetes</taxon>
        <taxon>Mycobacteriales</taxon>
        <taxon>Mycobacteriaceae</taxon>
        <taxon>Mycolicibacterium</taxon>
    </lineage>
</organism>
<dbReference type="Proteomes" id="UP000294952">
    <property type="component" value="Unassembled WGS sequence"/>
</dbReference>
<name>A0A4R5X5H8_9MYCO</name>
<dbReference type="PANTHER" id="PTHR43135">
    <property type="entry name" value="ALPHA-D-RIBOSE 1-METHYLPHOSPHONATE 5-TRIPHOSPHATE DIPHOSPHATASE"/>
    <property type="match status" value="1"/>
</dbReference>
<dbReference type="InterPro" id="IPR006680">
    <property type="entry name" value="Amidohydro-rel"/>
</dbReference>
<dbReference type="Gene3D" id="3.30.110.90">
    <property type="entry name" value="Amidohydrolase"/>
    <property type="match status" value="1"/>
</dbReference>
<evidence type="ECO:0000313" key="2">
    <source>
        <dbReference type="EMBL" id="TDL07503.1"/>
    </source>
</evidence>
<evidence type="ECO:0000313" key="3">
    <source>
        <dbReference type="Proteomes" id="UP000294952"/>
    </source>
</evidence>
<dbReference type="GO" id="GO:0016810">
    <property type="term" value="F:hydrolase activity, acting on carbon-nitrogen (but not peptide) bonds"/>
    <property type="evidence" value="ECO:0007669"/>
    <property type="project" value="InterPro"/>
</dbReference>
<dbReference type="SUPFAM" id="SSF51338">
    <property type="entry name" value="Composite domain of metallo-dependent hydrolases"/>
    <property type="match status" value="1"/>
</dbReference>
<dbReference type="RefSeq" id="WP_133414095.1">
    <property type="nucleotide sequence ID" value="NZ_SDLP01000004.1"/>
</dbReference>
<dbReference type="Gene3D" id="3.20.20.140">
    <property type="entry name" value="Metal-dependent hydrolases"/>
    <property type="match status" value="1"/>
</dbReference>
<dbReference type="EMBL" id="SDLP01000004">
    <property type="protein sequence ID" value="TDL07503.1"/>
    <property type="molecule type" value="Genomic_DNA"/>
</dbReference>
<reference evidence="2 3" key="1">
    <citation type="submission" date="2019-01" db="EMBL/GenBank/DDBJ databases">
        <title>High-quality-draft genome sequences of five non-tuberculosis mycobacteriaceae isolated from a nosocomial environment.</title>
        <authorList>
            <person name="Tiago I."/>
            <person name="Alarico S."/>
            <person name="Pereira S.G."/>
            <person name="Coelho C."/>
            <person name="Maranha A."/>
            <person name="Empadinhas N."/>
        </authorList>
    </citation>
    <scope>NUCLEOTIDE SEQUENCE [LARGE SCALE GENOMIC DNA]</scope>
    <source>
        <strain evidence="2 3">22DIII</strain>
    </source>
</reference>
<dbReference type="AlphaFoldDB" id="A0A4R5X5H8"/>
<feature type="domain" description="Amidohydrolase-related" evidence="1">
    <location>
        <begin position="363"/>
        <end position="444"/>
    </location>
</feature>
<dbReference type="InterPro" id="IPR032466">
    <property type="entry name" value="Metal_Hydrolase"/>
</dbReference>